<dbReference type="Proteomes" id="UP000630097">
    <property type="component" value="Unassembled WGS sequence"/>
</dbReference>
<dbReference type="InterPro" id="IPR011701">
    <property type="entry name" value="MFS"/>
</dbReference>
<evidence type="ECO:0000313" key="9">
    <source>
        <dbReference type="Proteomes" id="UP000630097"/>
    </source>
</evidence>
<organism evidence="8 9">
    <name type="scientific">Planotetraspora kaengkrachanensis</name>
    <dbReference type="NCBI Taxonomy" id="575193"/>
    <lineage>
        <taxon>Bacteria</taxon>
        <taxon>Bacillati</taxon>
        <taxon>Actinomycetota</taxon>
        <taxon>Actinomycetes</taxon>
        <taxon>Streptosporangiales</taxon>
        <taxon>Streptosporangiaceae</taxon>
        <taxon>Planotetraspora</taxon>
    </lineage>
</organism>
<dbReference type="InterPro" id="IPR020846">
    <property type="entry name" value="MFS_dom"/>
</dbReference>
<reference evidence="8 9" key="1">
    <citation type="submission" date="2021-01" db="EMBL/GenBank/DDBJ databases">
        <title>Whole genome shotgun sequence of Planotetraspora kaengkrachanensis NBRC 104272.</title>
        <authorList>
            <person name="Komaki H."/>
            <person name="Tamura T."/>
        </authorList>
    </citation>
    <scope>NUCLEOTIDE SEQUENCE [LARGE SCALE GENOMIC DNA]</scope>
    <source>
        <strain evidence="8 9">NBRC 104272</strain>
    </source>
</reference>
<proteinExistence type="predicted"/>
<feature type="transmembrane region" description="Helical" evidence="6">
    <location>
        <begin position="203"/>
        <end position="225"/>
    </location>
</feature>
<dbReference type="SUPFAM" id="SSF103473">
    <property type="entry name" value="MFS general substrate transporter"/>
    <property type="match status" value="1"/>
</dbReference>
<keyword evidence="3 6" id="KW-1133">Transmembrane helix</keyword>
<feature type="transmembrane region" description="Helical" evidence="6">
    <location>
        <begin position="35"/>
        <end position="59"/>
    </location>
</feature>
<dbReference type="PANTHER" id="PTHR23523:SF2">
    <property type="entry name" value="2-NITROIMIDAZOLE TRANSPORTER"/>
    <property type="match status" value="1"/>
</dbReference>
<feature type="transmembrane region" description="Helical" evidence="6">
    <location>
        <begin position="156"/>
        <end position="179"/>
    </location>
</feature>
<keyword evidence="2 6" id="KW-0812">Transmembrane</keyword>
<feature type="transmembrane region" description="Helical" evidence="6">
    <location>
        <begin position="237"/>
        <end position="257"/>
    </location>
</feature>
<evidence type="ECO:0000256" key="2">
    <source>
        <dbReference type="ARBA" id="ARBA00022692"/>
    </source>
</evidence>
<evidence type="ECO:0000259" key="7">
    <source>
        <dbReference type="PROSITE" id="PS50850"/>
    </source>
</evidence>
<keyword evidence="4 6" id="KW-0472">Membrane</keyword>
<feature type="domain" description="Major facilitator superfamily (MFS) profile" evidence="7">
    <location>
        <begin position="1"/>
        <end position="380"/>
    </location>
</feature>
<feature type="compositionally biased region" description="Low complexity" evidence="5">
    <location>
        <begin position="418"/>
        <end position="432"/>
    </location>
</feature>
<evidence type="ECO:0000256" key="5">
    <source>
        <dbReference type="SAM" id="MobiDB-lite"/>
    </source>
</evidence>
<evidence type="ECO:0000313" key="8">
    <source>
        <dbReference type="EMBL" id="GIG80746.1"/>
    </source>
</evidence>
<feature type="transmembrane region" description="Helical" evidence="6">
    <location>
        <begin position="269"/>
        <end position="286"/>
    </location>
</feature>
<dbReference type="PANTHER" id="PTHR23523">
    <property type="match status" value="1"/>
</dbReference>
<comment type="caution">
    <text evidence="8">The sequence shown here is derived from an EMBL/GenBank/DDBJ whole genome shotgun (WGS) entry which is preliminary data.</text>
</comment>
<evidence type="ECO:0000256" key="4">
    <source>
        <dbReference type="ARBA" id="ARBA00023136"/>
    </source>
</evidence>
<feature type="transmembrane region" description="Helical" evidence="6">
    <location>
        <begin position="354"/>
        <end position="376"/>
    </location>
</feature>
<evidence type="ECO:0000256" key="1">
    <source>
        <dbReference type="ARBA" id="ARBA00004651"/>
    </source>
</evidence>
<dbReference type="InterPro" id="IPR052524">
    <property type="entry name" value="MFS_Cyanate_Porter"/>
</dbReference>
<protein>
    <submittedName>
        <fullName evidence="8">MFS transporter</fullName>
    </submittedName>
</protein>
<dbReference type="Gene3D" id="1.20.1250.20">
    <property type="entry name" value="MFS general substrate transporter like domains"/>
    <property type="match status" value="1"/>
</dbReference>
<dbReference type="Pfam" id="PF07690">
    <property type="entry name" value="MFS_1"/>
    <property type="match status" value="1"/>
</dbReference>
<dbReference type="PROSITE" id="PS50850">
    <property type="entry name" value="MFS"/>
    <property type="match status" value="1"/>
</dbReference>
<evidence type="ECO:0000256" key="6">
    <source>
        <dbReference type="SAM" id="Phobius"/>
    </source>
</evidence>
<feature type="region of interest" description="Disordered" evidence="5">
    <location>
        <begin position="381"/>
        <end position="445"/>
    </location>
</feature>
<dbReference type="InterPro" id="IPR036259">
    <property type="entry name" value="MFS_trans_sf"/>
</dbReference>
<dbReference type="GO" id="GO:0022857">
    <property type="term" value="F:transmembrane transporter activity"/>
    <property type="evidence" value="ECO:0007669"/>
    <property type="project" value="InterPro"/>
</dbReference>
<comment type="subcellular location">
    <subcellularLocation>
        <location evidence="1">Cell membrane</location>
        <topology evidence="1">Multi-pass membrane protein</topology>
    </subcellularLocation>
</comment>
<feature type="transmembrane region" description="Helical" evidence="6">
    <location>
        <begin position="292"/>
        <end position="314"/>
    </location>
</feature>
<dbReference type="GO" id="GO:0005886">
    <property type="term" value="C:plasma membrane"/>
    <property type="evidence" value="ECO:0007669"/>
    <property type="project" value="UniProtKB-SubCell"/>
</dbReference>
<name>A0A8J3PSC6_9ACTN</name>
<dbReference type="EMBL" id="BONV01000015">
    <property type="protein sequence ID" value="GIG80746.1"/>
    <property type="molecule type" value="Genomic_DNA"/>
</dbReference>
<feature type="compositionally biased region" description="Polar residues" evidence="5">
    <location>
        <begin position="400"/>
        <end position="410"/>
    </location>
</feature>
<feature type="transmembrane region" description="Helical" evidence="6">
    <location>
        <begin position="71"/>
        <end position="89"/>
    </location>
</feature>
<dbReference type="CDD" id="cd17339">
    <property type="entry name" value="MFS_NIMT_CynX_like"/>
    <property type="match status" value="1"/>
</dbReference>
<accession>A0A8J3PSC6</accession>
<evidence type="ECO:0000256" key="3">
    <source>
        <dbReference type="ARBA" id="ARBA00022989"/>
    </source>
</evidence>
<feature type="transmembrane region" description="Helical" evidence="6">
    <location>
        <begin position="95"/>
        <end position="117"/>
    </location>
</feature>
<feature type="transmembrane region" description="Helical" evidence="6">
    <location>
        <begin position="326"/>
        <end position="348"/>
    </location>
</feature>
<dbReference type="AlphaFoldDB" id="A0A8J3PSC6"/>
<sequence>MAWLIAAGIALAALNLRTAVTSVGPVLDQVSESLGMSGVATGLLTTLPVLSFAVFGGLTPALSRIMGERRLLLVALALLGVGLAVRAMVGNTPVFLAASVVALSGGAIGNVVIPTLIKQHFPRRAGAMTTVYSTALAVGTMVAAAATVPIQRAADGNWHIALGVWAALAAVAAIPWLALSRNEPERSRTLARTGTGELIRTRLAWAIAGYFGSQSLIAYVMFGWLPEILRDNGYTAGQAGTVLAVFTGLGIPISLVVPPLATRLRNQRALVVGFAVLYAAGFAGLMTGHALWVWSLLVAVAMGTFPLALSMLALRTRTPEATSALSAFGQSTGYLIAGAGPLAFGVLHQVSGGWTVPFALLFVVVAGQVVTGWYAGAERTVEDEQRPRGGRHAAHRATPDASTSDASGASPSHGEGHASGASPSRAPGGSPSPDEDDAPVTVSAA</sequence>
<keyword evidence="9" id="KW-1185">Reference proteome</keyword>
<gene>
    <name evidence="8" type="ORF">Pka01_38730</name>
</gene>
<feature type="transmembrane region" description="Helical" evidence="6">
    <location>
        <begin position="129"/>
        <end position="150"/>
    </location>
</feature>